<dbReference type="GO" id="GO:0004479">
    <property type="term" value="F:methionyl-tRNA formyltransferase activity"/>
    <property type="evidence" value="ECO:0007669"/>
    <property type="project" value="TreeGrafter"/>
</dbReference>
<dbReference type="RefSeq" id="XP_028530323.1">
    <property type="nucleotide sequence ID" value="XM_028673918.1"/>
</dbReference>
<proteinExistence type="predicted"/>
<keyword evidence="1" id="KW-0472">Membrane</keyword>
<dbReference type="OrthoDB" id="10268103at2759"/>
<evidence type="ECO:0000313" key="4">
    <source>
        <dbReference type="EMBL" id="CRG97522.1"/>
    </source>
</evidence>
<comment type="caution">
    <text evidence="4">The sequence shown here is derived from an EMBL/GenBank/DDBJ whole genome shotgun (WGS) entry which is preliminary data.</text>
</comment>
<protein>
    <submittedName>
        <fullName evidence="4">Methionyl-tRNA formyltransferase, putative</fullName>
    </submittedName>
</protein>
<sequence>MNVVSSYFIQIFIIIFLRSYAYKFSYTSKSYFSKKHYYFNKFNLTVNRINSKKTECIDKLKNIHNFNVTKSKFSESFINPLENELKIKVNIFVEIKKWDNIYDKNHRSYILRKKINDIKNVFNKLNNTNKYLFFKDENTIYIYNKKKEYNLKTYLLNLAYSCTNVIKLYMDNIYLEIVNIIEKTLGNKIFNVDIIKELNMRKYVIIDMLHDIHRRKRINSKNVNLLFIGSNEFSNLCFKIILLIIKKLRNDIKLENVITKSPQKKGRNMLLQKSEIEEEANKNKINVFYYDKVKNDIYKLKNKTFDLCISVSFGEIFNNYFFRTINSNIFSLHPSLLPLYKGASPIQRSILNNESLFGYTIFLTNLNIDAGTILIKKAFCFDKNYNFNDIITILFTIGIIHLIKNIYFLSNYKLHLNETPSNTYNDFITQNNRSECSDFNKIIGNLSDTKRNSICSTNFKLSNFNKIFSNSYNKMPLKDNNYASKIKNDEKYVCFFCSTSLYIHNKVRSFINWPKAECSLFLFQNNTFKIIDVKLIKTSYYLNNNYNFINYCNIYNHKCFDKVPRKFVVFDKESLNIQCKNNTLLKIYKLQRKNKKIVNAVDFINSINKNDLLY</sequence>
<dbReference type="PANTHER" id="PTHR11138">
    <property type="entry name" value="METHIONYL-TRNA FORMYLTRANSFERASE"/>
    <property type="match status" value="1"/>
</dbReference>
<feature type="transmembrane region" description="Helical" evidence="1">
    <location>
        <begin position="223"/>
        <end position="245"/>
    </location>
</feature>
<evidence type="ECO:0000259" key="2">
    <source>
        <dbReference type="Pfam" id="PF00551"/>
    </source>
</evidence>
<dbReference type="OMA" id="GFINWPK"/>
<evidence type="ECO:0000256" key="1">
    <source>
        <dbReference type="SAM" id="Phobius"/>
    </source>
</evidence>
<dbReference type="InterPro" id="IPR037022">
    <property type="entry name" value="Formyl_trans_C_sf"/>
</dbReference>
<dbReference type="SUPFAM" id="SSF53328">
    <property type="entry name" value="Formyltransferase"/>
    <property type="match status" value="1"/>
</dbReference>
<dbReference type="Gene3D" id="3.40.50.170">
    <property type="entry name" value="Formyl transferase, N-terminal domain"/>
    <property type="match status" value="1"/>
</dbReference>
<dbReference type="GeneID" id="39733628"/>
<keyword evidence="5" id="KW-1185">Reference proteome</keyword>
<reference evidence="4" key="1">
    <citation type="submission" date="2015-04" db="EMBL/GenBank/DDBJ databases">
        <authorList>
            <consortium name="Pathogen Informatics"/>
        </authorList>
    </citation>
    <scope>NUCLEOTIDE SEQUENCE [LARGE SCALE GENOMIC DNA]</scope>
    <source>
        <strain evidence="4">8A</strain>
    </source>
</reference>
<dbReference type="InterPro" id="IPR005793">
    <property type="entry name" value="Formyl_trans_C"/>
</dbReference>
<dbReference type="Proteomes" id="UP000220797">
    <property type="component" value="Unassembled WGS sequence"/>
</dbReference>
<accession>A0A1J1GY82</accession>
<feature type="domain" description="Formyl transferase N-terminal" evidence="2">
    <location>
        <begin position="224"/>
        <end position="381"/>
    </location>
</feature>
<evidence type="ECO:0000259" key="3">
    <source>
        <dbReference type="Pfam" id="PF02911"/>
    </source>
</evidence>
<evidence type="ECO:0000313" key="5">
    <source>
        <dbReference type="Proteomes" id="UP000220797"/>
    </source>
</evidence>
<feature type="transmembrane region" description="Helical" evidence="1">
    <location>
        <begin position="6"/>
        <end position="25"/>
    </location>
</feature>
<keyword evidence="1" id="KW-1133">Transmembrane helix</keyword>
<gene>
    <name evidence="4" type="ORF">PGAL8A_00509500</name>
</gene>
<name>A0A1J1GY82_PLAGA</name>
<dbReference type="VEuPathDB" id="PlasmoDB:PGAL8A_00509500"/>
<dbReference type="Pfam" id="PF02911">
    <property type="entry name" value="Formyl_trans_C"/>
    <property type="match status" value="1"/>
</dbReference>
<dbReference type="Gene3D" id="3.10.25.10">
    <property type="entry name" value="Formyl transferase, C-terminal domain"/>
    <property type="match status" value="1"/>
</dbReference>
<dbReference type="GO" id="GO:0005739">
    <property type="term" value="C:mitochondrion"/>
    <property type="evidence" value="ECO:0007669"/>
    <property type="project" value="TreeGrafter"/>
</dbReference>
<dbReference type="PANTHER" id="PTHR11138:SF5">
    <property type="entry name" value="METHIONYL-TRNA FORMYLTRANSFERASE, MITOCHONDRIAL"/>
    <property type="match status" value="1"/>
</dbReference>
<dbReference type="EMBL" id="CVMV01000110">
    <property type="protein sequence ID" value="CRG97522.1"/>
    <property type="molecule type" value="Genomic_DNA"/>
</dbReference>
<feature type="domain" description="Formyl transferase C-terminal" evidence="3">
    <location>
        <begin position="485"/>
        <end position="607"/>
    </location>
</feature>
<dbReference type="AlphaFoldDB" id="A0A1J1GY82"/>
<dbReference type="InterPro" id="IPR036477">
    <property type="entry name" value="Formyl_transf_N_sf"/>
</dbReference>
<dbReference type="InterPro" id="IPR002376">
    <property type="entry name" value="Formyl_transf_N"/>
</dbReference>
<dbReference type="Pfam" id="PF00551">
    <property type="entry name" value="Formyl_trans_N"/>
    <property type="match status" value="1"/>
</dbReference>
<keyword evidence="1" id="KW-0812">Transmembrane</keyword>
<dbReference type="InterPro" id="IPR011034">
    <property type="entry name" value="Formyl_transferase-like_C_sf"/>
</dbReference>
<organism evidence="4 5">
    <name type="scientific">Plasmodium gallinaceum</name>
    <dbReference type="NCBI Taxonomy" id="5849"/>
    <lineage>
        <taxon>Eukaryota</taxon>
        <taxon>Sar</taxon>
        <taxon>Alveolata</taxon>
        <taxon>Apicomplexa</taxon>
        <taxon>Aconoidasida</taxon>
        <taxon>Haemosporida</taxon>
        <taxon>Plasmodiidae</taxon>
        <taxon>Plasmodium</taxon>
        <taxon>Plasmodium (Haemamoeba)</taxon>
    </lineage>
</organism>
<dbReference type="SUPFAM" id="SSF50486">
    <property type="entry name" value="FMT C-terminal domain-like"/>
    <property type="match status" value="1"/>
</dbReference>